<reference evidence="1" key="1">
    <citation type="submission" date="2023-06" db="EMBL/GenBank/DDBJ databases">
        <title>Genome-scale phylogeny and comparative genomics of the fungal order Sordariales.</title>
        <authorList>
            <consortium name="Lawrence Berkeley National Laboratory"/>
            <person name="Hensen N."/>
            <person name="Bonometti L."/>
            <person name="Westerberg I."/>
            <person name="Brannstrom I.O."/>
            <person name="Guillou S."/>
            <person name="Cros-Aarteil S."/>
            <person name="Calhoun S."/>
            <person name="Haridas S."/>
            <person name="Kuo A."/>
            <person name="Mondo S."/>
            <person name="Pangilinan J."/>
            <person name="Riley R."/>
            <person name="LaButti K."/>
            <person name="Andreopoulos B."/>
            <person name="Lipzen A."/>
            <person name="Chen C."/>
            <person name="Yanf M."/>
            <person name="Daum C."/>
            <person name="Ng V."/>
            <person name="Clum A."/>
            <person name="Steindorff A."/>
            <person name="Ohm R."/>
            <person name="Martin F."/>
            <person name="Silar P."/>
            <person name="Natvig D."/>
            <person name="Lalanne C."/>
            <person name="Gautier V."/>
            <person name="Ament-velasquez S.L."/>
            <person name="Kruys A."/>
            <person name="Hutchinson M.I."/>
            <person name="Powell A.J."/>
            <person name="Barry K."/>
            <person name="Miller A.N."/>
            <person name="Grigoriev I.V."/>
            <person name="Debuchy R."/>
            <person name="Gladieux P."/>
            <person name="Thoren M.H."/>
            <person name="Johannesson H."/>
        </authorList>
    </citation>
    <scope>NUCLEOTIDE SEQUENCE</scope>
    <source>
        <strain evidence="1">SMH2392-1A</strain>
    </source>
</reference>
<evidence type="ECO:0000313" key="1">
    <source>
        <dbReference type="EMBL" id="KAK0712618.1"/>
    </source>
</evidence>
<evidence type="ECO:0008006" key="3">
    <source>
        <dbReference type="Google" id="ProtNLM"/>
    </source>
</evidence>
<proteinExistence type="predicted"/>
<evidence type="ECO:0000313" key="2">
    <source>
        <dbReference type="Proteomes" id="UP001172101"/>
    </source>
</evidence>
<organism evidence="1 2">
    <name type="scientific">Lasiosphaeria miniovina</name>
    <dbReference type="NCBI Taxonomy" id="1954250"/>
    <lineage>
        <taxon>Eukaryota</taxon>
        <taxon>Fungi</taxon>
        <taxon>Dikarya</taxon>
        <taxon>Ascomycota</taxon>
        <taxon>Pezizomycotina</taxon>
        <taxon>Sordariomycetes</taxon>
        <taxon>Sordariomycetidae</taxon>
        <taxon>Sordariales</taxon>
        <taxon>Lasiosphaeriaceae</taxon>
        <taxon>Lasiosphaeria</taxon>
    </lineage>
</organism>
<dbReference type="PANTHER" id="PTHR40619">
    <property type="entry name" value="FUNGAL STAND N-TERMINAL GOODBYE DOMAIN-CONTAINING PROTEIN"/>
    <property type="match status" value="1"/>
</dbReference>
<gene>
    <name evidence="1" type="ORF">B0T26DRAFT_714770</name>
</gene>
<dbReference type="PANTHER" id="PTHR40619:SF3">
    <property type="entry name" value="FUNGAL STAND N-TERMINAL GOODBYE DOMAIN-CONTAINING PROTEIN"/>
    <property type="match status" value="1"/>
</dbReference>
<dbReference type="EMBL" id="JAUIRO010000005">
    <property type="protein sequence ID" value="KAK0712618.1"/>
    <property type="molecule type" value="Genomic_DNA"/>
</dbReference>
<comment type="caution">
    <text evidence="1">The sequence shown here is derived from an EMBL/GenBank/DDBJ whole genome shotgun (WGS) entry which is preliminary data.</text>
</comment>
<sequence>MATQQQQKAALVASFIDTTAPKFHPLFASPSELNMSTVQYEVSSVQDLRETLQCEKLISKFGTFTNDLISCSWDHVHEELQKARVAAAESESRGERFFKNPVRWIWRGIGATASVLEPGLAAFPDEYGLNVLKGGLALIFSLARHSELNRLKILAAFERLPNIVEIARNKMKAFPLDIGNSKSIELHQKIHKLQTTLLATLPLLIDKLVPGSFRNACKKPFAGWKIDRLLDEVAACTESVRQCSEALVEGIIIGTYEGTQDIKSMMIQLMEQNRMMQLQIDAAAGKTHLLHFLIEGMNANFLMDGDRGDLSEVGSTALPGHTPNDLLVIIDVSHLRAGADAGHVLHRGPAFEVTDNERAAYIIRAPQVKALLGGASSHSIVAVDGHFDHTQMGQISPLSYVCATLAQLLKQQSENTSVAAMSSPVSPQFDKRQPPPPPPARTVVLEYYCSLHIGEDDNLQGPQGLIRCLTAQLILSLLANGWMGPDEAVSLPHLRDHGEEELLEQRDLSAVYRLFIALVRLVPQGVPIYCIIDGISTYERQELWQADYNDVLGTLIKAASISKSHDGRPRLRIILTSPTMSRWLGNFVPPGQKVSLRHRDGGGRNWRGMRGGLMGVARAATMSNTGFVGGGFQSDGYGQFSTGESHSRRTST</sequence>
<protein>
    <recommendedName>
        <fullName evidence="3">Fungal STAND N-terminal Goodbye domain-containing protein</fullName>
    </recommendedName>
</protein>
<dbReference type="GeneID" id="85325478"/>
<dbReference type="AlphaFoldDB" id="A0AA40ABJ7"/>
<name>A0AA40ABJ7_9PEZI</name>
<keyword evidence="2" id="KW-1185">Reference proteome</keyword>
<dbReference type="Proteomes" id="UP001172101">
    <property type="component" value="Unassembled WGS sequence"/>
</dbReference>
<accession>A0AA40ABJ7</accession>
<dbReference type="RefSeq" id="XP_060293941.1">
    <property type="nucleotide sequence ID" value="XM_060442208.1"/>
</dbReference>